<feature type="compositionally biased region" description="Polar residues" evidence="1">
    <location>
        <begin position="1"/>
        <end position="10"/>
    </location>
</feature>
<dbReference type="RefSeq" id="XP_014556951.1">
    <property type="nucleotide sequence ID" value="XM_014701465.1"/>
</dbReference>
<proteinExistence type="predicted"/>
<sequence>NPSNSLTRTEPQIRSKDSATLPPPQPTNPLFRDKTVFISFSSPPPRPPRARKTFMSRMTQYHALSVPYRNAAPRCTRCAGWK</sequence>
<evidence type="ECO:0000256" key="1">
    <source>
        <dbReference type="SAM" id="MobiDB-lite"/>
    </source>
</evidence>
<gene>
    <name evidence="2" type="ORF">COCVIDRAFT_98446</name>
</gene>
<organism evidence="2 3">
    <name type="scientific">Bipolaris victoriae (strain FI3)</name>
    <name type="common">Victoria blight of oats agent</name>
    <name type="synonym">Cochliobolus victoriae</name>
    <dbReference type="NCBI Taxonomy" id="930091"/>
    <lineage>
        <taxon>Eukaryota</taxon>
        <taxon>Fungi</taxon>
        <taxon>Dikarya</taxon>
        <taxon>Ascomycota</taxon>
        <taxon>Pezizomycotina</taxon>
        <taxon>Dothideomycetes</taxon>
        <taxon>Pleosporomycetidae</taxon>
        <taxon>Pleosporales</taxon>
        <taxon>Pleosporineae</taxon>
        <taxon>Pleosporaceae</taxon>
        <taxon>Bipolaris</taxon>
    </lineage>
</organism>
<dbReference type="EMBL" id="KI968730">
    <property type="protein sequence ID" value="EUN27346.1"/>
    <property type="molecule type" value="Genomic_DNA"/>
</dbReference>
<dbReference type="AlphaFoldDB" id="W7EGE7"/>
<dbReference type="Proteomes" id="UP000054337">
    <property type="component" value="Unassembled WGS sequence"/>
</dbReference>
<reference evidence="2 3" key="1">
    <citation type="journal article" date="2013" name="PLoS Genet.">
        <title>Comparative genome structure, secondary metabolite, and effector coding capacity across Cochliobolus pathogens.</title>
        <authorList>
            <person name="Condon B.J."/>
            <person name="Leng Y."/>
            <person name="Wu D."/>
            <person name="Bushley K.E."/>
            <person name="Ohm R.A."/>
            <person name="Otillar R."/>
            <person name="Martin J."/>
            <person name="Schackwitz W."/>
            <person name="Grimwood J."/>
            <person name="MohdZainudin N."/>
            <person name="Xue C."/>
            <person name="Wang R."/>
            <person name="Manning V.A."/>
            <person name="Dhillon B."/>
            <person name="Tu Z.J."/>
            <person name="Steffenson B.J."/>
            <person name="Salamov A."/>
            <person name="Sun H."/>
            <person name="Lowry S."/>
            <person name="LaButti K."/>
            <person name="Han J."/>
            <person name="Copeland A."/>
            <person name="Lindquist E."/>
            <person name="Barry K."/>
            <person name="Schmutz J."/>
            <person name="Baker S.E."/>
            <person name="Ciuffetti L.M."/>
            <person name="Grigoriev I.V."/>
            <person name="Zhong S."/>
            <person name="Turgeon B.G."/>
        </authorList>
    </citation>
    <scope>NUCLEOTIDE SEQUENCE [LARGE SCALE GENOMIC DNA]</scope>
    <source>
        <strain evidence="2 3">FI3</strain>
    </source>
</reference>
<feature type="non-terminal residue" evidence="2">
    <location>
        <position position="1"/>
    </location>
</feature>
<protein>
    <submittedName>
        <fullName evidence="2">Uncharacterized protein</fullName>
    </submittedName>
</protein>
<feature type="region of interest" description="Disordered" evidence="1">
    <location>
        <begin position="1"/>
        <end position="49"/>
    </location>
</feature>
<accession>W7EGE7</accession>
<keyword evidence="3" id="KW-1185">Reference proteome</keyword>
<dbReference type="GeneID" id="26260569"/>
<dbReference type="HOGENOM" id="CLU_2564554_0_0_1"/>
<evidence type="ECO:0000313" key="3">
    <source>
        <dbReference type="Proteomes" id="UP000054337"/>
    </source>
</evidence>
<name>W7EGE7_BIPV3</name>
<evidence type="ECO:0000313" key="2">
    <source>
        <dbReference type="EMBL" id="EUN27346.1"/>
    </source>
</evidence>